<evidence type="ECO:0000256" key="1">
    <source>
        <dbReference type="SAM" id="MobiDB-lite"/>
    </source>
</evidence>
<evidence type="ECO:0000313" key="4">
    <source>
        <dbReference type="EMBL" id="QIK78719.1"/>
    </source>
</evidence>
<feature type="domain" description="Zinc finger/thioredoxin putative" evidence="3">
    <location>
        <begin position="1"/>
        <end position="35"/>
    </location>
</feature>
<dbReference type="Proteomes" id="UP000503222">
    <property type="component" value="Chromosome"/>
</dbReference>
<accession>A0A6G7YPQ4</accession>
<evidence type="ECO:0000313" key="5">
    <source>
        <dbReference type="Proteomes" id="UP000503222"/>
    </source>
</evidence>
<dbReference type="AlphaFoldDB" id="A0A6G7YPQ4"/>
<feature type="transmembrane region" description="Helical" evidence="2">
    <location>
        <begin position="163"/>
        <end position="184"/>
    </location>
</feature>
<organism evidence="4 5">
    <name type="scientific">Sphingomonas piscis</name>
    <dbReference type="NCBI Taxonomy" id="2714943"/>
    <lineage>
        <taxon>Bacteria</taxon>
        <taxon>Pseudomonadati</taxon>
        <taxon>Pseudomonadota</taxon>
        <taxon>Alphaproteobacteria</taxon>
        <taxon>Sphingomonadales</taxon>
        <taxon>Sphingomonadaceae</taxon>
        <taxon>Sphingomonas</taxon>
    </lineage>
</organism>
<dbReference type="Pfam" id="PF13717">
    <property type="entry name" value="Zn_ribbon_4"/>
    <property type="match status" value="1"/>
</dbReference>
<name>A0A6G7YPQ4_9SPHN</name>
<reference evidence="4 5" key="1">
    <citation type="submission" date="2020-03" db="EMBL/GenBank/DDBJ databases">
        <title>Sphingomonas sp. nov., isolated from fish.</title>
        <authorList>
            <person name="Hyun D.-W."/>
            <person name="Bae J.-W."/>
        </authorList>
    </citation>
    <scope>NUCLEOTIDE SEQUENCE [LARGE SCALE GENOMIC DNA]</scope>
    <source>
        <strain evidence="4 5">HDW15B</strain>
    </source>
</reference>
<evidence type="ECO:0000259" key="3">
    <source>
        <dbReference type="Pfam" id="PF13717"/>
    </source>
</evidence>
<dbReference type="NCBIfam" id="TIGR02098">
    <property type="entry name" value="MJ0042_CXXC"/>
    <property type="match status" value="1"/>
</dbReference>
<keyword evidence="2" id="KW-1133">Transmembrane helix</keyword>
<dbReference type="InterPro" id="IPR011723">
    <property type="entry name" value="Znf/thioredoxin_put"/>
</dbReference>
<feature type="compositionally biased region" description="Basic and acidic residues" evidence="1">
    <location>
        <begin position="56"/>
        <end position="65"/>
    </location>
</feature>
<keyword evidence="5" id="KW-1185">Reference proteome</keyword>
<dbReference type="KEGG" id="spii:G7077_07240"/>
<keyword evidence="2" id="KW-0812">Transmembrane</keyword>
<gene>
    <name evidence="4" type="ORF">G7077_07240</name>
</gene>
<dbReference type="RefSeq" id="WP_166411112.1">
    <property type="nucleotide sequence ID" value="NZ_CP049869.1"/>
</dbReference>
<dbReference type="EMBL" id="CP049869">
    <property type="protein sequence ID" value="QIK78719.1"/>
    <property type="molecule type" value="Genomic_DNA"/>
</dbReference>
<evidence type="ECO:0000256" key="2">
    <source>
        <dbReference type="SAM" id="Phobius"/>
    </source>
</evidence>
<keyword evidence="2" id="KW-0472">Membrane</keyword>
<protein>
    <recommendedName>
        <fullName evidence="3">Zinc finger/thioredoxin putative domain-containing protein</fullName>
    </recommendedName>
</protein>
<feature type="region of interest" description="Disordered" evidence="1">
    <location>
        <begin position="33"/>
        <end position="85"/>
    </location>
</feature>
<proteinExistence type="predicted"/>
<sequence>MILTCPSCGTQYVVKDGAIPEGGRQVRCASCKHSWHQDPEVQEAGDEVASPPSESSYRDEPDRADITPQAQEPENPGFEVDEPAVHDTTFGTPDEVEMGASETMSPSEELQSDVSAPVFDTPVTPAEEELEATGGTWYPPAEDDFAPFGARDEAEGERRSSPLLKLLIVVLLVAAAAAAFWFLAPPEWKSRVGVADAGTSELKLMLTNSQRQQLASGNMLLAVTGRVVNPTDETQRVPPIEAELRKTSGELVYRWTIAPPATSLPPGGRAPFNSAEMNVPADGDMLTIAFGAAA</sequence>